<accession>A0A1Y3PF06</accession>
<organism evidence="2 3">
    <name type="scientific">Bacillus thermozeamaize</name>
    <dbReference type="NCBI Taxonomy" id="230954"/>
    <lineage>
        <taxon>Bacteria</taxon>
        <taxon>Bacillati</taxon>
        <taxon>Bacillota</taxon>
        <taxon>Bacilli</taxon>
        <taxon>Bacillales</taxon>
        <taxon>Bacillaceae</taxon>
        <taxon>Bacillus</taxon>
    </lineage>
</organism>
<evidence type="ECO:0008006" key="4">
    <source>
        <dbReference type="Google" id="ProtNLM"/>
    </source>
</evidence>
<comment type="caution">
    <text evidence="2">The sequence shown here is derived from an EMBL/GenBank/DDBJ whole genome shotgun (WGS) entry which is preliminary data.</text>
</comment>
<dbReference type="EMBL" id="LZRT01000095">
    <property type="protein sequence ID" value="OUM85945.1"/>
    <property type="molecule type" value="Genomic_DNA"/>
</dbReference>
<dbReference type="Proteomes" id="UP000196475">
    <property type="component" value="Unassembled WGS sequence"/>
</dbReference>
<evidence type="ECO:0000256" key="1">
    <source>
        <dbReference type="SAM" id="Phobius"/>
    </source>
</evidence>
<evidence type="ECO:0000313" key="3">
    <source>
        <dbReference type="Proteomes" id="UP000196475"/>
    </source>
</evidence>
<protein>
    <recommendedName>
        <fullName evidence="4">Carboxymuconolactone decarboxylase-like domain-containing protein</fullName>
    </recommendedName>
</protein>
<dbReference type="PANTHER" id="PTHR35446:SF3">
    <property type="entry name" value="CMD DOMAIN-CONTAINING PROTEIN"/>
    <property type="match status" value="1"/>
</dbReference>
<name>A0A1Y3PF06_9BACI</name>
<dbReference type="AlphaFoldDB" id="A0A1Y3PF06"/>
<dbReference type="InterPro" id="IPR029032">
    <property type="entry name" value="AhpD-like"/>
</dbReference>
<proteinExistence type="predicted"/>
<evidence type="ECO:0000313" key="2">
    <source>
        <dbReference type="EMBL" id="OUM85945.1"/>
    </source>
</evidence>
<reference evidence="3" key="1">
    <citation type="submission" date="2016-06" db="EMBL/GenBank/DDBJ databases">
        <authorList>
            <person name="Nascimento L."/>
            <person name="Pereira R.V."/>
            <person name="Martins L.F."/>
            <person name="Quaggio R.B."/>
            <person name="Silva A.M."/>
            <person name="Setubal J.C."/>
        </authorList>
    </citation>
    <scope>NUCLEOTIDE SEQUENCE [LARGE SCALE GENOMIC DNA]</scope>
</reference>
<feature type="transmembrane region" description="Helical" evidence="1">
    <location>
        <begin position="140"/>
        <end position="160"/>
    </location>
</feature>
<keyword evidence="1" id="KW-0472">Membrane</keyword>
<keyword evidence="1" id="KW-1133">Transmembrane helix</keyword>
<gene>
    <name evidence="2" type="ORF">BAA01_15260</name>
</gene>
<keyword evidence="1" id="KW-0812">Transmembrane</keyword>
<dbReference type="Gene3D" id="1.20.1290.10">
    <property type="entry name" value="AhpD-like"/>
    <property type="match status" value="1"/>
</dbReference>
<dbReference type="PANTHER" id="PTHR35446">
    <property type="entry name" value="SI:CH211-175M2.5"/>
    <property type="match status" value="1"/>
</dbReference>
<dbReference type="SUPFAM" id="SSF69118">
    <property type="entry name" value="AhpD-like"/>
    <property type="match status" value="1"/>
</dbReference>
<sequence>MSRISLVDIGAAADDVKQAAADHEQKYGRITNMKRTLLHAVPAFQAYMEWYTLRDQIEPFIGKRGVYVFSHAISTQNECLICSTFFRRLLIESVEDPDRLELDEKEQVLVDFGRQLAKDANQVSDELFSRLQAFFDERQIVLLTAFAGLMIATNLFNNALRIPLDDYLENYRAK</sequence>